<evidence type="ECO:0000256" key="16">
    <source>
        <dbReference type="ARBA" id="ARBA00032853"/>
    </source>
</evidence>
<sequence length="249" mass="27222">MNSFMFALIHLTRLPLPAVKFNEVYCGRATAFFPAAGLILGLILAALVWAAGWLVPAPVEASLLVVGMVVLTGGIHLDGFMDSIDGLFSGRPRERKLEIMRDSRVGAFGVIGVVCLLLLKYSLFLGMPHQFLWKVLLVVPAVSRWCMCCAVIAFPYVRREGLGRIYKLHSGMKQLLMATVITAAVAGFALGLYGIWLTALGGVVTYLAGCRITKELGGLTGDIYGFINELLEVILLFTVYPWLEIQKLL</sequence>
<evidence type="ECO:0000256" key="9">
    <source>
        <dbReference type="ARBA" id="ARBA00022679"/>
    </source>
</evidence>
<evidence type="ECO:0000256" key="3">
    <source>
        <dbReference type="ARBA" id="ARBA00004663"/>
    </source>
</evidence>
<keyword evidence="9 19" id="KW-0808">Transferase</keyword>
<evidence type="ECO:0000256" key="19">
    <source>
        <dbReference type="HAMAP-Rule" id="MF_00719"/>
    </source>
</evidence>
<evidence type="ECO:0000256" key="2">
    <source>
        <dbReference type="ARBA" id="ARBA00004651"/>
    </source>
</evidence>
<evidence type="ECO:0000256" key="15">
    <source>
        <dbReference type="ARBA" id="ARBA00032605"/>
    </source>
</evidence>
<evidence type="ECO:0000256" key="8">
    <source>
        <dbReference type="ARBA" id="ARBA00022573"/>
    </source>
</evidence>
<comment type="cofactor">
    <cofactor evidence="1 19">
        <name>Mg(2+)</name>
        <dbReference type="ChEBI" id="CHEBI:18420"/>
    </cofactor>
</comment>
<evidence type="ECO:0000256" key="14">
    <source>
        <dbReference type="ARBA" id="ARBA00025228"/>
    </source>
</evidence>
<evidence type="ECO:0000256" key="17">
    <source>
        <dbReference type="ARBA" id="ARBA00048623"/>
    </source>
</evidence>
<evidence type="ECO:0000256" key="12">
    <source>
        <dbReference type="ARBA" id="ARBA00022989"/>
    </source>
</evidence>
<dbReference type="HAMAP" id="MF_00719">
    <property type="entry name" value="CobS"/>
    <property type="match status" value="1"/>
</dbReference>
<evidence type="ECO:0000256" key="10">
    <source>
        <dbReference type="ARBA" id="ARBA00022692"/>
    </source>
</evidence>
<dbReference type="RefSeq" id="WP_243119729.1">
    <property type="nucleotide sequence ID" value="NZ_QFFZ01000006.1"/>
</dbReference>
<feature type="transmembrane region" description="Helical" evidence="19">
    <location>
        <begin position="61"/>
        <end position="84"/>
    </location>
</feature>
<comment type="function">
    <text evidence="14 19">Joins adenosylcobinamide-GDP and alpha-ribazole to generate adenosylcobalamin (Ado-cobalamin). Also synthesizes adenosylcobalamin 5'-phosphate from adenosylcobinamide-GDP and alpha-ribazole 5'-phosphate.</text>
</comment>
<keyword evidence="21" id="KW-1185">Reference proteome</keyword>
<evidence type="ECO:0000256" key="13">
    <source>
        <dbReference type="ARBA" id="ARBA00023136"/>
    </source>
</evidence>
<comment type="caution">
    <text evidence="20">The sequence shown here is derived from an EMBL/GenBank/DDBJ whole genome shotgun (WGS) entry which is preliminary data.</text>
</comment>
<dbReference type="EC" id="2.7.8.26" evidence="5 19"/>
<dbReference type="Proteomes" id="UP000297597">
    <property type="component" value="Unassembled WGS sequence"/>
</dbReference>
<comment type="similarity">
    <text evidence="4 19">Belongs to the CobS family.</text>
</comment>
<comment type="subcellular location">
    <subcellularLocation>
        <location evidence="2 19">Cell membrane</location>
        <topology evidence="2 19">Multi-pass membrane protein</topology>
    </subcellularLocation>
</comment>
<feature type="transmembrane region" description="Helical" evidence="19">
    <location>
        <begin position="105"/>
        <end position="125"/>
    </location>
</feature>
<keyword evidence="13 19" id="KW-0472">Membrane</keyword>
<gene>
    <name evidence="19 20" type="primary">cobS</name>
    <name evidence="20" type="ORF">Pmgp_00935</name>
</gene>
<dbReference type="PANTHER" id="PTHR34148:SF1">
    <property type="entry name" value="ADENOSYLCOBINAMIDE-GDP RIBAZOLETRANSFERASE"/>
    <property type="match status" value="1"/>
</dbReference>
<comment type="pathway">
    <text evidence="3 19">Cofactor biosynthesis; adenosylcobalamin biosynthesis; adenosylcobalamin from cob(II)yrinate a,c-diamide: step 7/7.</text>
</comment>
<keyword evidence="7 19" id="KW-1003">Cell membrane</keyword>
<reference evidence="20 21" key="1">
    <citation type="journal article" date="2018" name="Environ. Microbiol.">
        <title>Novel energy conservation strategies and behaviour of Pelotomaculum schinkii driving syntrophic propionate catabolism.</title>
        <authorList>
            <person name="Hidalgo-Ahumada C.A.P."/>
            <person name="Nobu M.K."/>
            <person name="Narihiro T."/>
            <person name="Tamaki H."/>
            <person name="Liu W.T."/>
            <person name="Kamagata Y."/>
            <person name="Stams A.J.M."/>
            <person name="Imachi H."/>
            <person name="Sousa D.Z."/>
        </authorList>
    </citation>
    <scope>NUCLEOTIDE SEQUENCE [LARGE SCALE GENOMIC DNA]</scope>
    <source>
        <strain evidence="20 21">MGP</strain>
    </source>
</reference>
<evidence type="ECO:0000256" key="7">
    <source>
        <dbReference type="ARBA" id="ARBA00022475"/>
    </source>
</evidence>
<feature type="transmembrane region" description="Helical" evidence="19">
    <location>
        <begin position="175"/>
        <end position="196"/>
    </location>
</feature>
<dbReference type="PANTHER" id="PTHR34148">
    <property type="entry name" value="ADENOSYLCOBINAMIDE-GDP RIBAZOLETRANSFERASE"/>
    <property type="match status" value="1"/>
</dbReference>
<comment type="catalytic activity">
    <reaction evidence="18 19">
        <text>alpha-ribazole 5'-phosphate + adenosylcob(III)inamide-GDP = adenosylcob(III)alamin 5'-phosphate + GMP + H(+)</text>
        <dbReference type="Rhea" id="RHEA:23560"/>
        <dbReference type="ChEBI" id="CHEBI:15378"/>
        <dbReference type="ChEBI" id="CHEBI:57918"/>
        <dbReference type="ChEBI" id="CHEBI:58115"/>
        <dbReference type="ChEBI" id="CHEBI:60487"/>
        <dbReference type="ChEBI" id="CHEBI:60493"/>
        <dbReference type="EC" id="2.7.8.26"/>
    </reaction>
</comment>
<accession>A0A4Y7RUD0</accession>
<dbReference type="NCBIfam" id="TIGR00317">
    <property type="entry name" value="cobS"/>
    <property type="match status" value="1"/>
</dbReference>
<comment type="catalytic activity">
    <reaction evidence="17 19">
        <text>alpha-ribazole + adenosylcob(III)inamide-GDP = adenosylcob(III)alamin + GMP + H(+)</text>
        <dbReference type="Rhea" id="RHEA:16049"/>
        <dbReference type="ChEBI" id="CHEBI:10329"/>
        <dbReference type="ChEBI" id="CHEBI:15378"/>
        <dbReference type="ChEBI" id="CHEBI:18408"/>
        <dbReference type="ChEBI" id="CHEBI:58115"/>
        <dbReference type="ChEBI" id="CHEBI:60487"/>
        <dbReference type="EC" id="2.7.8.26"/>
    </reaction>
</comment>
<evidence type="ECO:0000313" key="21">
    <source>
        <dbReference type="Proteomes" id="UP000297597"/>
    </source>
</evidence>
<organism evidence="20 21">
    <name type="scientific">Pelotomaculum propionicicum</name>
    <dbReference type="NCBI Taxonomy" id="258475"/>
    <lineage>
        <taxon>Bacteria</taxon>
        <taxon>Bacillati</taxon>
        <taxon>Bacillota</taxon>
        <taxon>Clostridia</taxon>
        <taxon>Eubacteriales</taxon>
        <taxon>Desulfotomaculaceae</taxon>
        <taxon>Pelotomaculum</taxon>
    </lineage>
</organism>
<dbReference type="EMBL" id="QFFZ01000006">
    <property type="protein sequence ID" value="TEB12604.1"/>
    <property type="molecule type" value="Genomic_DNA"/>
</dbReference>
<dbReference type="GO" id="GO:0009236">
    <property type="term" value="P:cobalamin biosynthetic process"/>
    <property type="evidence" value="ECO:0007669"/>
    <property type="project" value="UniProtKB-UniRule"/>
</dbReference>
<dbReference type="UniPathway" id="UPA00148">
    <property type="reaction ID" value="UER00238"/>
</dbReference>
<keyword evidence="11 19" id="KW-0460">Magnesium</keyword>
<evidence type="ECO:0000256" key="6">
    <source>
        <dbReference type="ARBA" id="ARBA00015850"/>
    </source>
</evidence>
<keyword evidence="8 19" id="KW-0169">Cobalamin biosynthesis</keyword>
<keyword evidence="10 19" id="KW-0812">Transmembrane</keyword>
<feature type="transmembrane region" description="Helical" evidence="19">
    <location>
        <begin position="31"/>
        <end position="55"/>
    </location>
</feature>
<evidence type="ECO:0000256" key="18">
    <source>
        <dbReference type="ARBA" id="ARBA00049504"/>
    </source>
</evidence>
<proteinExistence type="inferred from homology"/>
<feature type="transmembrane region" description="Helical" evidence="19">
    <location>
        <begin position="131"/>
        <end position="154"/>
    </location>
</feature>
<name>A0A4Y7RUD0_9FIRM</name>
<dbReference type="GO" id="GO:0051073">
    <property type="term" value="F:adenosylcobinamide-GDP ribazoletransferase activity"/>
    <property type="evidence" value="ECO:0007669"/>
    <property type="project" value="UniProtKB-UniRule"/>
</dbReference>
<dbReference type="Pfam" id="PF02654">
    <property type="entry name" value="CobS"/>
    <property type="match status" value="1"/>
</dbReference>
<protein>
    <recommendedName>
        <fullName evidence="6 19">Adenosylcobinamide-GDP ribazoletransferase</fullName>
        <ecNumber evidence="5 19">2.7.8.26</ecNumber>
    </recommendedName>
    <alternativeName>
        <fullName evidence="16 19">Cobalamin synthase</fullName>
    </alternativeName>
    <alternativeName>
        <fullName evidence="15 19">Cobalamin-5'-phosphate synthase</fullName>
    </alternativeName>
</protein>
<dbReference type="InterPro" id="IPR003805">
    <property type="entry name" value="CobS"/>
</dbReference>
<evidence type="ECO:0000256" key="1">
    <source>
        <dbReference type="ARBA" id="ARBA00001946"/>
    </source>
</evidence>
<dbReference type="AlphaFoldDB" id="A0A4Y7RUD0"/>
<dbReference type="GO" id="GO:0008818">
    <property type="term" value="F:cobalamin 5'-phosphate synthase activity"/>
    <property type="evidence" value="ECO:0007669"/>
    <property type="project" value="UniProtKB-UniRule"/>
</dbReference>
<evidence type="ECO:0000256" key="11">
    <source>
        <dbReference type="ARBA" id="ARBA00022842"/>
    </source>
</evidence>
<keyword evidence="12 19" id="KW-1133">Transmembrane helix</keyword>
<dbReference type="GO" id="GO:0005886">
    <property type="term" value="C:plasma membrane"/>
    <property type="evidence" value="ECO:0007669"/>
    <property type="project" value="UniProtKB-SubCell"/>
</dbReference>
<evidence type="ECO:0000256" key="5">
    <source>
        <dbReference type="ARBA" id="ARBA00013200"/>
    </source>
</evidence>
<evidence type="ECO:0000313" key="20">
    <source>
        <dbReference type="EMBL" id="TEB12604.1"/>
    </source>
</evidence>
<evidence type="ECO:0000256" key="4">
    <source>
        <dbReference type="ARBA" id="ARBA00010561"/>
    </source>
</evidence>
<feature type="transmembrane region" description="Helical" evidence="19">
    <location>
        <begin position="223"/>
        <end position="243"/>
    </location>
</feature>